<evidence type="ECO:0000256" key="6">
    <source>
        <dbReference type="ARBA" id="ARBA00023136"/>
    </source>
</evidence>
<evidence type="ECO:0000256" key="5">
    <source>
        <dbReference type="ARBA" id="ARBA00022989"/>
    </source>
</evidence>
<accession>A0A9J6CNJ2</accession>
<evidence type="ECO:0000256" key="3">
    <source>
        <dbReference type="ARBA" id="ARBA00022692"/>
    </source>
</evidence>
<dbReference type="GO" id="GO:0098552">
    <property type="term" value="C:side of membrane"/>
    <property type="evidence" value="ECO:0007669"/>
    <property type="project" value="UniProtKB-KW"/>
</dbReference>
<evidence type="ECO:0000313" key="11">
    <source>
        <dbReference type="Proteomes" id="UP001107558"/>
    </source>
</evidence>
<evidence type="ECO:0000256" key="1">
    <source>
        <dbReference type="ARBA" id="ARBA00004589"/>
    </source>
</evidence>
<gene>
    <name evidence="10" type="ORF">PVAND_012483</name>
</gene>
<dbReference type="GO" id="GO:0032222">
    <property type="term" value="P:regulation of synaptic transmission, cholinergic"/>
    <property type="evidence" value="ECO:0007669"/>
    <property type="project" value="InterPro"/>
</dbReference>
<keyword evidence="7" id="KW-0325">Glycoprotein</keyword>
<evidence type="ECO:0000256" key="9">
    <source>
        <dbReference type="SAM" id="SignalP"/>
    </source>
</evidence>
<protein>
    <recommendedName>
        <fullName evidence="12">Protein quiver</fullName>
    </recommendedName>
</protein>
<dbReference type="Pfam" id="PF17064">
    <property type="entry name" value="QVR"/>
    <property type="match status" value="1"/>
</dbReference>
<dbReference type="AlphaFoldDB" id="A0A9J6CNJ2"/>
<evidence type="ECO:0000256" key="4">
    <source>
        <dbReference type="ARBA" id="ARBA00022729"/>
    </source>
</evidence>
<dbReference type="InterPro" id="IPR050975">
    <property type="entry name" value="Sleep_regulator"/>
</dbReference>
<dbReference type="OrthoDB" id="6781779at2759"/>
<evidence type="ECO:0000256" key="8">
    <source>
        <dbReference type="ARBA" id="ARBA00023288"/>
    </source>
</evidence>
<feature type="signal peptide" evidence="9">
    <location>
        <begin position="1"/>
        <end position="23"/>
    </location>
</feature>
<name>A0A9J6CNJ2_POLVA</name>
<dbReference type="CDD" id="cd00117">
    <property type="entry name" value="TFP"/>
    <property type="match status" value="1"/>
</dbReference>
<evidence type="ECO:0000256" key="7">
    <source>
        <dbReference type="ARBA" id="ARBA00023180"/>
    </source>
</evidence>
<keyword evidence="4 9" id="KW-0732">Signal</keyword>
<proteinExistence type="predicted"/>
<keyword evidence="6" id="KW-0472">Membrane</keyword>
<keyword evidence="8" id="KW-0449">Lipoprotein</keyword>
<comment type="caution">
    <text evidence="10">The sequence shown here is derived from an EMBL/GenBank/DDBJ whole genome shotgun (WGS) entry which is preliminary data.</text>
</comment>
<organism evidence="10 11">
    <name type="scientific">Polypedilum vanderplanki</name>
    <name type="common">Sleeping chironomid midge</name>
    <dbReference type="NCBI Taxonomy" id="319348"/>
    <lineage>
        <taxon>Eukaryota</taxon>
        <taxon>Metazoa</taxon>
        <taxon>Ecdysozoa</taxon>
        <taxon>Arthropoda</taxon>
        <taxon>Hexapoda</taxon>
        <taxon>Insecta</taxon>
        <taxon>Pterygota</taxon>
        <taxon>Neoptera</taxon>
        <taxon>Endopterygota</taxon>
        <taxon>Diptera</taxon>
        <taxon>Nematocera</taxon>
        <taxon>Chironomoidea</taxon>
        <taxon>Chironomidae</taxon>
        <taxon>Chironominae</taxon>
        <taxon>Polypedilum</taxon>
        <taxon>Polypedilum</taxon>
    </lineage>
</organism>
<keyword evidence="3" id="KW-0812">Transmembrane</keyword>
<keyword evidence="2" id="KW-0336">GPI-anchor</keyword>
<feature type="chain" id="PRO_5039933916" description="Protein quiver" evidence="9">
    <location>
        <begin position="24"/>
        <end position="129"/>
    </location>
</feature>
<comment type="subcellular location">
    <subcellularLocation>
        <location evidence="1">Membrane</location>
        <topology evidence="1">Lipid-anchor</topology>
        <topology evidence="1">GPI-anchor</topology>
    </subcellularLocation>
</comment>
<dbReference type="PANTHER" id="PTHR33562">
    <property type="entry name" value="ATILLA, ISOFORM B-RELATED-RELATED"/>
    <property type="match status" value="1"/>
</dbReference>
<dbReference type="InterPro" id="IPR031424">
    <property type="entry name" value="QVR-like"/>
</dbReference>
<sequence length="129" mass="14057">MKNSVLILSVLFCITIIPNNVNSIRCYDCDNLTGGNCNDLKDDMIKDCSGLVTTCIKTFATGPEVDYMHRSCGPLIKIVDNDCIGQEVAGHNGTYCECDTDLCNGSNNIYTKTALVISLLFAIIGKFVF</sequence>
<evidence type="ECO:0008006" key="12">
    <source>
        <dbReference type="Google" id="ProtNLM"/>
    </source>
</evidence>
<keyword evidence="11" id="KW-1185">Reference proteome</keyword>
<evidence type="ECO:0000313" key="10">
    <source>
        <dbReference type="EMBL" id="KAG5683187.1"/>
    </source>
</evidence>
<dbReference type="Proteomes" id="UP001107558">
    <property type="component" value="Chromosome 1"/>
</dbReference>
<dbReference type="GO" id="GO:0030431">
    <property type="term" value="P:sleep"/>
    <property type="evidence" value="ECO:0007669"/>
    <property type="project" value="InterPro"/>
</dbReference>
<dbReference type="InterPro" id="IPR045860">
    <property type="entry name" value="Snake_toxin-like_sf"/>
</dbReference>
<evidence type="ECO:0000256" key="2">
    <source>
        <dbReference type="ARBA" id="ARBA00022622"/>
    </source>
</evidence>
<dbReference type="EMBL" id="JADBJN010000001">
    <property type="protein sequence ID" value="KAG5683187.1"/>
    <property type="molecule type" value="Genomic_DNA"/>
</dbReference>
<keyword evidence="5" id="KW-1133">Transmembrane helix</keyword>
<reference evidence="10" key="1">
    <citation type="submission" date="2021-03" db="EMBL/GenBank/DDBJ databases">
        <title>Chromosome level genome of the anhydrobiotic midge Polypedilum vanderplanki.</title>
        <authorList>
            <person name="Yoshida Y."/>
            <person name="Kikawada T."/>
            <person name="Gusev O."/>
        </authorList>
    </citation>
    <scope>NUCLEOTIDE SEQUENCE</scope>
    <source>
        <strain evidence="10">NIAS01</strain>
        <tissue evidence="10">Whole body or cell culture</tissue>
    </source>
</reference>
<dbReference type="SUPFAM" id="SSF57302">
    <property type="entry name" value="Snake toxin-like"/>
    <property type="match status" value="1"/>
</dbReference>